<proteinExistence type="predicted"/>
<name>A0ABU5QUX7_9BACT</name>
<evidence type="ECO:0000313" key="1">
    <source>
        <dbReference type="EMBL" id="MEA5260910.1"/>
    </source>
</evidence>
<sequence>MSSLFLYIQLRNSQLNIKYTNTFVAFVKLSKPSVMVYDIDNFSDNLTIQYAIKLVKESPKTLVFLDTEEGSSLKQLMALLTNLLDKSESIKVLINGENERLEKMIGILDYQKIRENTQGIALLESIVKEFL</sequence>
<dbReference type="RefSeq" id="WP_323253845.1">
    <property type="nucleotide sequence ID" value="NZ_JAYFUL010000074.1"/>
</dbReference>
<accession>A0ABU5QUX7</accession>
<organism evidence="1 2">
    <name type="scientific">Arcicella aquatica</name>
    <dbReference type="NCBI Taxonomy" id="217141"/>
    <lineage>
        <taxon>Bacteria</taxon>
        <taxon>Pseudomonadati</taxon>
        <taxon>Bacteroidota</taxon>
        <taxon>Cytophagia</taxon>
        <taxon>Cytophagales</taxon>
        <taxon>Flectobacillaceae</taxon>
        <taxon>Arcicella</taxon>
    </lineage>
</organism>
<comment type="caution">
    <text evidence="1">The sequence shown here is derived from an EMBL/GenBank/DDBJ whole genome shotgun (WGS) entry which is preliminary data.</text>
</comment>
<reference evidence="1 2" key="1">
    <citation type="submission" date="2023-12" db="EMBL/GenBank/DDBJ databases">
        <title>Novel species of the genus Arcicella isolated from rivers.</title>
        <authorList>
            <person name="Lu H."/>
        </authorList>
    </citation>
    <scope>NUCLEOTIDE SEQUENCE [LARGE SCALE GENOMIC DNA]</scope>
    <source>
        <strain evidence="1 2">LMG 21963</strain>
    </source>
</reference>
<dbReference type="Proteomes" id="UP001304671">
    <property type="component" value="Unassembled WGS sequence"/>
</dbReference>
<dbReference type="EMBL" id="JAYFUL010000074">
    <property type="protein sequence ID" value="MEA5260910.1"/>
    <property type="molecule type" value="Genomic_DNA"/>
</dbReference>
<protein>
    <recommendedName>
        <fullName evidence="3">STAS domain-containing protein</fullName>
    </recommendedName>
</protein>
<evidence type="ECO:0000313" key="2">
    <source>
        <dbReference type="Proteomes" id="UP001304671"/>
    </source>
</evidence>
<evidence type="ECO:0008006" key="3">
    <source>
        <dbReference type="Google" id="ProtNLM"/>
    </source>
</evidence>
<gene>
    <name evidence="1" type="ORF">VB264_24140</name>
</gene>
<keyword evidence="2" id="KW-1185">Reference proteome</keyword>